<dbReference type="InterPro" id="IPR037151">
    <property type="entry name" value="AlkB-like_sf"/>
</dbReference>
<evidence type="ECO:0000313" key="5">
    <source>
        <dbReference type="EMBL" id="CAL1161119.1"/>
    </source>
</evidence>
<protein>
    <recommendedName>
        <fullName evidence="3">Fe2OG dioxygenase domain-containing protein</fullName>
    </recommendedName>
</protein>
<keyword evidence="2" id="KW-0472">Membrane</keyword>
<accession>A0A9P1DEX5</accession>
<dbReference type="AlphaFoldDB" id="A0A9P1DEX5"/>
<dbReference type="SUPFAM" id="SSF51197">
    <property type="entry name" value="Clavaminate synthase-like"/>
    <property type="match status" value="1"/>
</dbReference>
<feature type="transmembrane region" description="Helical" evidence="2">
    <location>
        <begin position="136"/>
        <end position="158"/>
    </location>
</feature>
<dbReference type="EMBL" id="CAMXCT010004112">
    <property type="protein sequence ID" value="CAI4007744.1"/>
    <property type="molecule type" value="Genomic_DNA"/>
</dbReference>
<reference evidence="4" key="1">
    <citation type="submission" date="2022-10" db="EMBL/GenBank/DDBJ databases">
        <authorList>
            <person name="Chen Y."/>
            <person name="Dougan E. K."/>
            <person name="Chan C."/>
            <person name="Rhodes N."/>
            <person name="Thang M."/>
        </authorList>
    </citation>
    <scope>NUCLEOTIDE SEQUENCE</scope>
</reference>
<reference evidence="5" key="2">
    <citation type="submission" date="2024-04" db="EMBL/GenBank/DDBJ databases">
        <authorList>
            <person name="Chen Y."/>
            <person name="Shah S."/>
            <person name="Dougan E. K."/>
            <person name="Thang M."/>
            <person name="Chan C."/>
        </authorList>
    </citation>
    <scope>NUCLEOTIDE SEQUENCE [LARGE SCALE GENOMIC DNA]</scope>
</reference>
<dbReference type="SUPFAM" id="SSF52200">
    <property type="entry name" value="Toll/Interleukin receptor TIR domain"/>
    <property type="match status" value="1"/>
</dbReference>
<dbReference type="Gene3D" id="2.60.120.590">
    <property type="entry name" value="Alpha-ketoglutarate-dependent dioxygenase AlkB-like"/>
    <property type="match status" value="1"/>
</dbReference>
<gene>
    <name evidence="4" type="ORF">C1SCF055_LOCUS33272</name>
</gene>
<feature type="transmembrane region" description="Helical" evidence="2">
    <location>
        <begin position="165"/>
        <end position="185"/>
    </location>
</feature>
<dbReference type="InterPro" id="IPR035897">
    <property type="entry name" value="Toll_tir_struct_dom_sf"/>
</dbReference>
<feature type="transmembrane region" description="Helical" evidence="2">
    <location>
        <begin position="226"/>
        <end position="247"/>
    </location>
</feature>
<comment type="caution">
    <text evidence="4">The sequence shown here is derived from an EMBL/GenBank/DDBJ whole genome shotgun (WGS) entry which is preliminary data.</text>
</comment>
<dbReference type="Proteomes" id="UP001152797">
    <property type="component" value="Unassembled WGS sequence"/>
</dbReference>
<keyword evidence="2" id="KW-0812">Transmembrane</keyword>
<feature type="region of interest" description="Disordered" evidence="1">
    <location>
        <begin position="931"/>
        <end position="953"/>
    </location>
</feature>
<evidence type="ECO:0000313" key="4">
    <source>
        <dbReference type="EMBL" id="CAI4007744.1"/>
    </source>
</evidence>
<evidence type="ECO:0000256" key="1">
    <source>
        <dbReference type="SAM" id="MobiDB-lite"/>
    </source>
</evidence>
<dbReference type="PANTHER" id="PTHR42256:SF1">
    <property type="entry name" value="FE2OG DIOXYGENASE DOMAIN-CONTAINING PROTEIN"/>
    <property type="match status" value="1"/>
</dbReference>
<keyword evidence="6" id="KW-1185">Reference proteome</keyword>
<evidence type="ECO:0000313" key="6">
    <source>
        <dbReference type="Proteomes" id="UP001152797"/>
    </source>
</evidence>
<dbReference type="InterPro" id="IPR005123">
    <property type="entry name" value="Oxoglu/Fe-dep_dioxygenase_dom"/>
</dbReference>
<sequence length="1114" mass="124171">MPYFKQAIATKQPDSIQTETMKPMSQRGHYGPGLDRLRSDPVYIALTALAVRPFQCVGNPDGTSSMASYRNVVCWQDPAHSGMVALSVVPFFGGVCSFMALIVWAVIQYPLKVASPGGVKFVKRYNLIFSRFNPEAYFFALILNFRNFLIGILPILLVAYNELQFLSLTMTVAVYALLQARFWPWRTRLSNIMDSCLALFLMVVIVVGSMLLDFDSSRGNTTIQMILIVGMVLAFIGLLLVFCWAVYRTYHPSRTYGIFLSHHKLGAAVLSRWFKMLLAEITPTRVFLDSDDVSKLDAIINVTAWDSENVVVLMTSETLKRMWCAAEIASAWAARTNIVLVSCDGNGFSQELLEMIPSLWTEEQQATLANAGVNMQMILDSYEGLLKRKAIPLDRRGGKTELHKDAVKEVVAQCKNLSKHMFSSMKSTMQRLSSRLGAESAILMLGDLKTAEAGSCCRVIQMLLQTKLQESVKVVDPVQASEHLEELSEEMGSAKVVLVILTQGILTEATFAGSVAACPEEVRGNFVPIKADENFVYPDPAFWEKLAEGKIFSAETLAAFLTDFEGVRAAYARLFNVLALKFTSHGSESIQATEIHVMKGRLESMIHDSPVTGSVVAGELGKIPLDEGYFKFGNCPGVGIEPIPLMGKLSMSHYLEGPCSWLFDGGDDTLRASSAREDLTLFHSLKAEIETAGYQERGDALGPHRSRKHLQIWGDALSGSRCFASLITKALEIFDLTLVDCWANLYRSNEDVKSWHHDNYQDWSPRPTATIGISLGAPRALAFQNAQTKREHEVLQENGDIFAFDEPFNNFFKHSVPAVVSGTGQRISVILFANEQDHVPRTLRVKNPGMRDCIPLDVCWDIWDTCGCGSLCRRDRCAAASNGYEAPQSWYKVAKWLDVRSFAEIEHVFKSLAKDVSKDGCHQSVSFYSMPKREPHSVPGSRQPSPQSQTIEQRPAREDLELLSARQALTLQGAQQVVAILRGKKLIENRAWRIPVGWYAIHAGAQTINDERAARIRSVWPEAPAEESLPHSAILGLFYVHSHTVPQACPSYVWARGPICHVISKAVELPRPMHCRGGKHLWDLEVWQLQQIHQQLQEVSVRFHDLSELSEVLG</sequence>
<evidence type="ECO:0000259" key="3">
    <source>
        <dbReference type="PROSITE" id="PS51471"/>
    </source>
</evidence>
<name>A0A9P1DEX5_9DINO</name>
<dbReference type="OrthoDB" id="204971at2759"/>
<dbReference type="PANTHER" id="PTHR42256">
    <property type="entry name" value="OXOGLUTARATE/IRON-DEPENDENT DIOXYGENASE"/>
    <property type="match status" value="1"/>
</dbReference>
<dbReference type="PROSITE" id="PS51471">
    <property type="entry name" value="FE2OG_OXY"/>
    <property type="match status" value="1"/>
</dbReference>
<organism evidence="4">
    <name type="scientific">Cladocopium goreaui</name>
    <dbReference type="NCBI Taxonomy" id="2562237"/>
    <lineage>
        <taxon>Eukaryota</taxon>
        <taxon>Sar</taxon>
        <taxon>Alveolata</taxon>
        <taxon>Dinophyceae</taxon>
        <taxon>Suessiales</taxon>
        <taxon>Symbiodiniaceae</taxon>
        <taxon>Cladocopium</taxon>
    </lineage>
</organism>
<keyword evidence="2" id="KW-1133">Transmembrane helix</keyword>
<proteinExistence type="predicted"/>
<evidence type="ECO:0000256" key="2">
    <source>
        <dbReference type="SAM" id="Phobius"/>
    </source>
</evidence>
<dbReference type="EMBL" id="CAMXCT020004112">
    <property type="protein sequence ID" value="CAL1161119.1"/>
    <property type="molecule type" value="Genomic_DNA"/>
</dbReference>
<feature type="transmembrane region" description="Helical" evidence="2">
    <location>
        <begin position="197"/>
        <end position="214"/>
    </location>
</feature>
<feature type="compositionally biased region" description="Polar residues" evidence="1">
    <location>
        <begin position="940"/>
        <end position="952"/>
    </location>
</feature>
<feature type="transmembrane region" description="Helical" evidence="2">
    <location>
        <begin position="84"/>
        <end position="107"/>
    </location>
</feature>
<feature type="domain" description="Fe2OG dioxygenase" evidence="3">
    <location>
        <begin position="733"/>
        <end position="835"/>
    </location>
</feature>
<dbReference type="EMBL" id="CAMXCT030004112">
    <property type="protein sequence ID" value="CAL4795056.1"/>
    <property type="molecule type" value="Genomic_DNA"/>
</dbReference>